<dbReference type="AlphaFoldDB" id="A0A7X0DUT1"/>
<sequence>MRDLILKMSISVDGFVSDLEGRNTWMFGADQEAKDWSVEYIGKAGLHIMGSRSFLSMAPFWPTSTLAFAPPMNQIPKAVFSRQGPAILGKVAAALDDISAKAGTGQSPGLQPGAESWAEAYVAGGDLAEEIARLKAEEGKPVIAHGGVSFARSLIAQGLVDQFALLVIPVALGKGLPLFLELTAPKPLKLMSSKAFPGGAVAQIYRPA</sequence>
<reference evidence="2 3" key="1">
    <citation type="submission" date="2020-08" db="EMBL/GenBank/DDBJ databases">
        <title>Genomic Encyclopedia of Type Strains, Phase IV (KMG-V): Genome sequencing to study the core and pangenomes of soil and plant-associated prokaryotes.</title>
        <authorList>
            <person name="Whitman W."/>
        </authorList>
    </citation>
    <scope>NUCLEOTIDE SEQUENCE [LARGE SCALE GENOMIC DNA]</scope>
    <source>
        <strain evidence="2 3">SEMIA 4011</strain>
    </source>
</reference>
<gene>
    <name evidence="2" type="ORF">GGE66_002670</name>
</gene>
<dbReference type="InterPro" id="IPR002734">
    <property type="entry name" value="RibDG_C"/>
</dbReference>
<feature type="domain" description="Bacterial bifunctional deaminase-reductase C-terminal" evidence="1">
    <location>
        <begin position="4"/>
        <end position="200"/>
    </location>
</feature>
<dbReference type="SUPFAM" id="SSF53597">
    <property type="entry name" value="Dihydrofolate reductase-like"/>
    <property type="match status" value="1"/>
</dbReference>
<dbReference type="PANTHER" id="PTHR38011">
    <property type="entry name" value="DIHYDROFOLATE REDUCTASE FAMILY PROTEIN (AFU_ORTHOLOGUE AFUA_8G06820)"/>
    <property type="match status" value="1"/>
</dbReference>
<dbReference type="GO" id="GO:0009231">
    <property type="term" value="P:riboflavin biosynthetic process"/>
    <property type="evidence" value="ECO:0007669"/>
    <property type="project" value="InterPro"/>
</dbReference>
<dbReference type="RefSeq" id="WP_184694443.1">
    <property type="nucleotide sequence ID" value="NZ_JACIIJ010000005.1"/>
</dbReference>
<protein>
    <submittedName>
        <fullName evidence="2">Dihydrofolate reductase</fullName>
    </submittedName>
</protein>
<proteinExistence type="predicted"/>
<dbReference type="Gene3D" id="3.40.430.10">
    <property type="entry name" value="Dihydrofolate Reductase, subunit A"/>
    <property type="match status" value="1"/>
</dbReference>
<organism evidence="2 3">
    <name type="scientific">Rhizobium leguminosarum</name>
    <dbReference type="NCBI Taxonomy" id="384"/>
    <lineage>
        <taxon>Bacteria</taxon>
        <taxon>Pseudomonadati</taxon>
        <taxon>Pseudomonadota</taxon>
        <taxon>Alphaproteobacteria</taxon>
        <taxon>Hyphomicrobiales</taxon>
        <taxon>Rhizobiaceae</taxon>
        <taxon>Rhizobium/Agrobacterium group</taxon>
        <taxon>Rhizobium</taxon>
    </lineage>
</organism>
<accession>A0A7X0DUT1</accession>
<comment type="caution">
    <text evidence="2">The sequence shown here is derived from an EMBL/GenBank/DDBJ whole genome shotgun (WGS) entry which is preliminary data.</text>
</comment>
<name>A0A7X0DUT1_RHILE</name>
<dbReference type="Pfam" id="PF01872">
    <property type="entry name" value="RibD_C"/>
    <property type="match status" value="1"/>
</dbReference>
<evidence type="ECO:0000259" key="1">
    <source>
        <dbReference type="Pfam" id="PF01872"/>
    </source>
</evidence>
<dbReference type="Proteomes" id="UP000517187">
    <property type="component" value="Unassembled WGS sequence"/>
</dbReference>
<dbReference type="InterPro" id="IPR024072">
    <property type="entry name" value="DHFR-like_dom_sf"/>
</dbReference>
<dbReference type="PANTHER" id="PTHR38011:SF11">
    <property type="entry name" value="2,5-DIAMINO-6-RIBOSYLAMINO-4(3H)-PYRIMIDINONE 5'-PHOSPHATE REDUCTASE"/>
    <property type="match status" value="1"/>
</dbReference>
<dbReference type="EMBL" id="JACIIJ010000005">
    <property type="protein sequence ID" value="MBB6221697.1"/>
    <property type="molecule type" value="Genomic_DNA"/>
</dbReference>
<evidence type="ECO:0000313" key="3">
    <source>
        <dbReference type="Proteomes" id="UP000517187"/>
    </source>
</evidence>
<evidence type="ECO:0000313" key="2">
    <source>
        <dbReference type="EMBL" id="MBB6221697.1"/>
    </source>
</evidence>
<dbReference type="InterPro" id="IPR050765">
    <property type="entry name" value="Riboflavin_Biosynth_HTPR"/>
</dbReference>
<dbReference type="GO" id="GO:0008703">
    <property type="term" value="F:5-amino-6-(5-phosphoribosylamino)uracil reductase activity"/>
    <property type="evidence" value="ECO:0007669"/>
    <property type="project" value="InterPro"/>
</dbReference>